<dbReference type="Gene3D" id="1.10.287.130">
    <property type="match status" value="1"/>
</dbReference>
<feature type="domain" description="Response regulatory" evidence="9">
    <location>
        <begin position="499"/>
        <end position="616"/>
    </location>
</feature>
<evidence type="ECO:0000256" key="4">
    <source>
        <dbReference type="ARBA" id="ARBA00022679"/>
    </source>
</evidence>
<evidence type="ECO:0000259" key="9">
    <source>
        <dbReference type="PROSITE" id="PS50110"/>
    </source>
</evidence>
<dbReference type="CDD" id="cd00156">
    <property type="entry name" value="REC"/>
    <property type="match status" value="1"/>
</dbReference>
<keyword evidence="4 10" id="KW-0808">Transferase</keyword>
<evidence type="ECO:0000256" key="1">
    <source>
        <dbReference type="ARBA" id="ARBA00000085"/>
    </source>
</evidence>
<feature type="transmembrane region" description="Helical" evidence="7">
    <location>
        <begin position="56"/>
        <end position="78"/>
    </location>
</feature>
<dbReference type="SUPFAM" id="SSF55874">
    <property type="entry name" value="ATPase domain of HSP90 chaperone/DNA topoisomerase II/histidine kinase"/>
    <property type="match status" value="1"/>
</dbReference>
<dbReference type="SMART" id="SM00388">
    <property type="entry name" value="HisKA"/>
    <property type="match status" value="1"/>
</dbReference>
<dbReference type="AlphaFoldDB" id="A0A6S7BAN1"/>
<keyword evidence="11" id="KW-1185">Reference proteome</keyword>
<evidence type="ECO:0000313" key="10">
    <source>
        <dbReference type="EMBL" id="CAB3793482.1"/>
    </source>
</evidence>
<dbReference type="EC" id="2.7.13.3" evidence="2"/>
<dbReference type="GO" id="GO:0005886">
    <property type="term" value="C:plasma membrane"/>
    <property type="evidence" value="ECO:0007669"/>
    <property type="project" value="TreeGrafter"/>
</dbReference>
<dbReference type="EMBL" id="CADIKK010000016">
    <property type="protein sequence ID" value="CAB3793482.1"/>
    <property type="molecule type" value="Genomic_DNA"/>
</dbReference>
<evidence type="ECO:0000256" key="6">
    <source>
        <dbReference type="PROSITE-ProRule" id="PRU00169"/>
    </source>
</evidence>
<feature type="transmembrane region" description="Helical" evidence="7">
    <location>
        <begin position="209"/>
        <end position="228"/>
    </location>
</feature>
<feature type="transmembrane region" description="Helical" evidence="7">
    <location>
        <begin position="123"/>
        <end position="144"/>
    </location>
</feature>
<dbReference type="Pfam" id="PF00072">
    <property type="entry name" value="Response_reg"/>
    <property type="match status" value="1"/>
</dbReference>
<comment type="catalytic activity">
    <reaction evidence="1">
        <text>ATP + protein L-histidine = ADP + protein N-phospho-L-histidine.</text>
        <dbReference type="EC" id="2.7.13.3"/>
    </reaction>
</comment>
<protein>
    <recommendedName>
        <fullName evidence="2">histidine kinase</fullName>
        <ecNumber evidence="2">2.7.13.3</ecNumber>
    </recommendedName>
</protein>
<gene>
    <name evidence="10" type="primary">rcsC_10</name>
    <name evidence="10" type="ORF">LMG28614_03737</name>
</gene>
<dbReference type="Gene3D" id="3.40.50.2300">
    <property type="match status" value="1"/>
</dbReference>
<dbReference type="CDD" id="cd00075">
    <property type="entry name" value="HATPase"/>
    <property type="match status" value="1"/>
</dbReference>
<dbReference type="Proteomes" id="UP000494365">
    <property type="component" value="Unassembled WGS sequence"/>
</dbReference>
<dbReference type="InterPro" id="IPR005467">
    <property type="entry name" value="His_kinase_dom"/>
</dbReference>
<feature type="transmembrane region" description="Helical" evidence="7">
    <location>
        <begin position="90"/>
        <end position="111"/>
    </location>
</feature>
<dbReference type="PROSITE" id="PS50110">
    <property type="entry name" value="RESPONSE_REGULATORY"/>
    <property type="match status" value="1"/>
</dbReference>
<dbReference type="PANTHER" id="PTHR43047">
    <property type="entry name" value="TWO-COMPONENT HISTIDINE PROTEIN KINASE"/>
    <property type="match status" value="1"/>
</dbReference>
<evidence type="ECO:0000256" key="7">
    <source>
        <dbReference type="SAM" id="Phobius"/>
    </source>
</evidence>
<keyword evidence="7" id="KW-0812">Transmembrane</keyword>
<dbReference type="Gene3D" id="3.30.565.10">
    <property type="entry name" value="Histidine kinase-like ATPase, C-terminal domain"/>
    <property type="match status" value="1"/>
</dbReference>
<evidence type="ECO:0000256" key="5">
    <source>
        <dbReference type="ARBA" id="ARBA00022777"/>
    </source>
</evidence>
<dbReference type="InterPro" id="IPR004358">
    <property type="entry name" value="Sig_transdc_His_kin-like_C"/>
</dbReference>
<dbReference type="CDD" id="cd00082">
    <property type="entry name" value="HisKA"/>
    <property type="match status" value="1"/>
</dbReference>
<dbReference type="PRINTS" id="PR00344">
    <property type="entry name" value="BCTRLSENSOR"/>
</dbReference>
<dbReference type="PROSITE" id="PS50109">
    <property type="entry name" value="HIS_KIN"/>
    <property type="match status" value="1"/>
</dbReference>
<dbReference type="SUPFAM" id="SSF47384">
    <property type="entry name" value="Homodimeric domain of signal transducing histidine kinase"/>
    <property type="match status" value="1"/>
</dbReference>
<organism evidence="10 11">
    <name type="scientific">Paraburkholderia ultramafica</name>
    <dbReference type="NCBI Taxonomy" id="1544867"/>
    <lineage>
        <taxon>Bacteria</taxon>
        <taxon>Pseudomonadati</taxon>
        <taxon>Pseudomonadota</taxon>
        <taxon>Betaproteobacteria</taxon>
        <taxon>Burkholderiales</taxon>
        <taxon>Burkholderiaceae</taxon>
        <taxon>Paraburkholderia</taxon>
    </lineage>
</organism>
<evidence type="ECO:0000256" key="2">
    <source>
        <dbReference type="ARBA" id="ARBA00012438"/>
    </source>
</evidence>
<dbReference type="InterPro" id="IPR011006">
    <property type="entry name" value="CheY-like_superfamily"/>
</dbReference>
<sequence>MPTLFKVIESRHDGGSHPYRVDLFRLTHFLQKMYSFSRSMEGRTLPNKTAAEQVEVLFGSVTPSVLAGALLSVMLVSANYRLGFLNLSRGLGWIAYIAVCASSHIALRWFYKRSDSSLSRWRYWAIWFTAISLAEGVGWGWAAVGLATDGGFEAACLTVIPTLGLAAGSIPAYSPYLPAFLALFLPATVPYALVSFVSNSEIQRLSAPMALLFTCVVGGLGLLSNRALRQRIGLKIRTEELAVDLSRQKEIAEEANRAKSSFLAAASHDLRQPVHALSLFVGALRQIPLPPNAERLVEQIDASTTAMDSLFAAMLDISRLNAGVMAVHRRPFAIGSILERVCLDYVGEAAAKGITLTCVRCSAIVDSDPTLIERIARNLLANAVRYTDSGRIIVGCRRRQGRVVMQIWDTGRGIPHDKHERIFLEYYQFGNLERDREKGLGLGLAIVRRLADLLGCTLALRSEPGQGSCFELSIAQANSAATPSEVSPGVLRSTPATGLVVVIDDEQAIRAGMSSLLTGWGYEVVAAGSANEAIQLLCAHTVQPDLLICDFRLRDGENGIEAIEQLRAEYNADVPAMLITGDLAANRLLEAKASGLALLHKPVPNGKLRAAITHLIATGAEIP</sequence>
<dbReference type="GO" id="GO:0009927">
    <property type="term" value="F:histidine phosphotransfer kinase activity"/>
    <property type="evidence" value="ECO:0007669"/>
    <property type="project" value="TreeGrafter"/>
</dbReference>
<reference evidence="10 11" key="1">
    <citation type="submission" date="2020-04" db="EMBL/GenBank/DDBJ databases">
        <authorList>
            <person name="De Canck E."/>
        </authorList>
    </citation>
    <scope>NUCLEOTIDE SEQUENCE [LARGE SCALE GENOMIC DNA]</scope>
    <source>
        <strain evidence="10 11">LMG 28614</strain>
    </source>
</reference>
<dbReference type="Pfam" id="PF00512">
    <property type="entry name" value="HisKA"/>
    <property type="match status" value="1"/>
</dbReference>
<dbReference type="InterPro" id="IPR001789">
    <property type="entry name" value="Sig_transdc_resp-reg_receiver"/>
</dbReference>
<keyword evidence="3 6" id="KW-0597">Phosphoprotein</keyword>
<dbReference type="InterPro" id="IPR003661">
    <property type="entry name" value="HisK_dim/P_dom"/>
</dbReference>
<feature type="domain" description="Histidine kinase" evidence="8">
    <location>
        <begin position="265"/>
        <end position="478"/>
    </location>
</feature>
<name>A0A6S7BAN1_9BURK</name>
<evidence type="ECO:0000256" key="3">
    <source>
        <dbReference type="ARBA" id="ARBA00022553"/>
    </source>
</evidence>
<dbReference type="PANTHER" id="PTHR43047:SF9">
    <property type="entry name" value="HISTIDINE KINASE"/>
    <property type="match status" value="1"/>
</dbReference>
<dbReference type="FunFam" id="3.30.565.10:FF:000049">
    <property type="entry name" value="Two-component sensor histidine kinase"/>
    <property type="match status" value="1"/>
</dbReference>
<feature type="modified residue" description="4-aspartylphosphate" evidence="6">
    <location>
        <position position="550"/>
    </location>
</feature>
<evidence type="ECO:0000313" key="11">
    <source>
        <dbReference type="Proteomes" id="UP000494365"/>
    </source>
</evidence>
<accession>A0A6S7BAN1</accession>
<proteinExistence type="predicted"/>
<feature type="transmembrane region" description="Helical" evidence="7">
    <location>
        <begin position="177"/>
        <end position="197"/>
    </location>
</feature>
<dbReference type="SMART" id="SM00448">
    <property type="entry name" value="REC"/>
    <property type="match status" value="1"/>
</dbReference>
<keyword evidence="5 10" id="KW-0418">Kinase</keyword>
<dbReference type="InterPro" id="IPR003594">
    <property type="entry name" value="HATPase_dom"/>
</dbReference>
<dbReference type="GO" id="GO:0000155">
    <property type="term" value="F:phosphorelay sensor kinase activity"/>
    <property type="evidence" value="ECO:0007669"/>
    <property type="project" value="InterPro"/>
</dbReference>
<keyword evidence="7" id="KW-1133">Transmembrane helix</keyword>
<evidence type="ECO:0000259" key="8">
    <source>
        <dbReference type="PROSITE" id="PS50109"/>
    </source>
</evidence>
<dbReference type="InterPro" id="IPR036890">
    <property type="entry name" value="HATPase_C_sf"/>
</dbReference>
<keyword evidence="7" id="KW-0472">Membrane</keyword>
<dbReference type="SMART" id="SM00387">
    <property type="entry name" value="HATPase_c"/>
    <property type="match status" value="1"/>
</dbReference>
<dbReference type="Pfam" id="PF02518">
    <property type="entry name" value="HATPase_c"/>
    <property type="match status" value="1"/>
</dbReference>
<dbReference type="SUPFAM" id="SSF52172">
    <property type="entry name" value="CheY-like"/>
    <property type="match status" value="1"/>
</dbReference>
<dbReference type="InterPro" id="IPR036097">
    <property type="entry name" value="HisK_dim/P_sf"/>
</dbReference>